<name>A0A3B0ZVR5_9ZZZZ</name>
<protein>
    <recommendedName>
        <fullName evidence="2">DUF481 domain-containing protein</fullName>
    </recommendedName>
</protein>
<evidence type="ECO:0000313" key="1">
    <source>
        <dbReference type="EMBL" id="VAW97655.1"/>
    </source>
</evidence>
<reference evidence="1" key="1">
    <citation type="submission" date="2018-06" db="EMBL/GenBank/DDBJ databases">
        <authorList>
            <person name="Zhirakovskaya E."/>
        </authorList>
    </citation>
    <scope>NUCLEOTIDE SEQUENCE</scope>
</reference>
<dbReference type="Pfam" id="PF04338">
    <property type="entry name" value="DUF481"/>
    <property type="match status" value="1"/>
</dbReference>
<gene>
    <name evidence="1" type="ORF">MNBD_GAMMA23-578</name>
</gene>
<organism evidence="1">
    <name type="scientific">hydrothermal vent metagenome</name>
    <dbReference type="NCBI Taxonomy" id="652676"/>
    <lineage>
        <taxon>unclassified sequences</taxon>
        <taxon>metagenomes</taxon>
        <taxon>ecological metagenomes</taxon>
    </lineage>
</organism>
<proteinExistence type="predicted"/>
<evidence type="ECO:0008006" key="2">
    <source>
        <dbReference type="Google" id="ProtNLM"/>
    </source>
</evidence>
<dbReference type="AlphaFoldDB" id="A0A3B0ZVR5"/>
<dbReference type="EMBL" id="UOFT01000061">
    <property type="protein sequence ID" value="VAW97655.1"/>
    <property type="molecule type" value="Genomic_DNA"/>
</dbReference>
<accession>A0A3B0ZVR5</accession>
<sequence>MRSVKFIFYGLLFFTFNTQAEDVKVGGSANAVVANPDTIAANDALFSIWTSAAELGFVQTTGNTETESLNFKLAVDNKRKNWEHSFKLESVRSSDSMGTTAERYLILVKSEYRLNESAYLFDRLQYENDRFSGYDYQTSEVIGYGRHLVRNDAFKMSAEIGVGVRQNAVENAATQSEGIVTVASDFDWTISKSASLTENLTIDIGDARTISKSVTALITKINSSLSSKITYTVRNASEVPVGTENTDTELAATLVYTFK</sequence>
<dbReference type="InterPro" id="IPR007433">
    <property type="entry name" value="DUF481"/>
</dbReference>